<proteinExistence type="predicted"/>
<dbReference type="OrthoDB" id="8248741at2"/>
<keyword evidence="3" id="KW-1185">Reference proteome</keyword>
<dbReference type="Proteomes" id="UP000267077">
    <property type="component" value="Unassembled WGS sequence"/>
</dbReference>
<organism evidence="2 3">
    <name type="scientific">Dyella dinghuensis</name>
    <dbReference type="NCBI Taxonomy" id="1920169"/>
    <lineage>
        <taxon>Bacteria</taxon>
        <taxon>Pseudomonadati</taxon>
        <taxon>Pseudomonadota</taxon>
        <taxon>Gammaproteobacteria</taxon>
        <taxon>Lysobacterales</taxon>
        <taxon>Rhodanobacteraceae</taxon>
        <taxon>Dyella</taxon>
    </lineage>
</organism>
<dbReference type="AlphaFoldDB" id="A0A432LQ90"/>
<accession>A0A432LQ90</accession>
<evidence type="ECO:0000313" key="3">
    <source>
        <dbReference type="Proteomes" id="UP000267077"/>
    </source>
</evidence>
<evidence type="ECO:0000256" key="1">
    <source>
        <dbReference type="SAM" id="MobiDB-lite"/>
    </source>
</evidence>
<dbReference type="EMBL" id="RYZR01000007">
    <property type="protein sequence ID" value="RUL62185.1"/>
    <property type="molecule type" value="Genomic_DNA"/>
</dbReference>
<gene>
    <name evidence="2" type="ORF">EKH79_14940</name>
</gene>
<name>A0A432LQ90_9GAMM</name>
<protein>
    <submittedName>
        <fullName evidence="2">Uncharacterized protein</fullName>
    </submittedName>
</protein>
<reference evidence="2 3" key="1">
    <citation type="submission" date="2018-12" db="EMBL/GenBank/DDBJ databases">
        <title>Dyella dinghuensis sp. nov. DHOA06 and Dyella choica sp. nov. 4M-K27, isolated from forest soil.</title>
        <authorList>
            <person name="Qiu L.-H."/>
            <person name="Gao Z.-H."/>
        </authorList>
    </citation>
    <scope>NUCLEOTIDE SEQUENCE [LARGE SCALE GENOMIC DNA]</scope>
    <source>
        <strain evidence="2 3">DHOA06</strain>
    </source>
</reference>
<sequence>MKPDNPFAGQATTPRFFALAPLYDHLVARQVDIKFLNDDGTLRDGGVATVFTNIDIELWARRFLGDLDRFFVVSAPADVDGQRKFDETFAKALDGRRTVISGITNQLQGVFDYSISGTDPDPDCQKALQAARDALARLLHISLSTAYDISVIVQYDTPSCSDASDVPSSSYSQVNFSNTATAATFAATKISFDSGRALVHFFATPTDSEYRNANSDSEDSRTSGAESATCAHAVSSGHAFSNLHSGASPPGTWRVPVPLRTHPSLPVFREQIASPTFDPPNGLEQLPLWSYKLALVHELASQDTLEITTEFNLLNQPLQHGTASAGTDLFSALAQYIAVADKLWSALGDKSNQSTCYVNATKTFVDLATAIAENWCICSPQNISDRVLNDGSIAQINETLSVRVTYSEDGQFVESVSLIRDQLQFESRNIWPDVEVLLPDGVNVPFLAQESVPSSLNVVYMPKNGMAVPAHARQSLQLTWGGLSVSAFQNARSRMFVVRNEDLLYDSSHPAGSKKSTNPAFLLKTSHVTASSAVAPWIERNHPQDIGGDNLQEALQNAIQTLFPTNGLVANTKATWKLEYSYELTGSDASLTDSSPYRARVPVVFYPNASMAGIAEALASAGQHWIDTYLPAFDKGAWLLNVTLYSGLDSNAHPLFSADLFYPIKR</sequence>
<feature type="region of interest" description="Disordered" evidence="1">
    <location>
        <begin position="208"/>
        <end position="228"/>
    </location>
</feature>
<comment type="caution">
    <text evidence="2">The sequence shown here is derived from an EMBL/GenBank/DDBJ whole genome shotgun (WGS) entry which is preliminary data.</text>
</comment>
<dbReference type="RefSeq" id="WP_126674629.1">
    <property type="nucleotide sequence ID" value="NZ_RYZR01000007.1"/>
</dbReference>
<evidence type="ECO:0000313" key="2">
    <source>
        <dbReference type="EMBL" id="RUL62185.1"/>
    </source>
</evidence>